<keyword evidence="3" id="KW-1185">Reference proteome</keyword>
<organism evidence="2 3">
    <name type="scientific">Arthrobotrys oligospora (strain ATCC 24927 / CBS 115.81 / DSM 1491)</name>
    <name type="common">Nematode-trapping fungus</name>
    <name type="synonym">Didymozoophaga oligospora</name>
    <dbReference type="NCBI Taxonomy" id="756982"/>
    <lineage>
        <taxon>Eukaryota</taxon>
        <taxon>Fungi</taxon>
        <taxon>Dikarya</taxon>
        <taxon>Ascomycota</taxon>
        <taxon>Pezizomycotina</taxon>
        <taxon>Orbiliomycetes</taxon>
        <taxon>Orbiliales</taxon>
        <taxon>Orbiliaceae</taxon>
        <taxon>Orbilia</taxon>
        <taxon>Orbilia oligospora</taxon>
    </lineage>
</organism>
<accession>G1XLK8</accession>
<feature type="region of interest" description="Disordered" evidence="1">
    <location>
        <begin position="59"/>
        <end position="81"/>
    </location>
</feature>
<name>G1XLK8_ARTOA</name>
<dbReference type="RefSeq" id="XP_011125370.1">
    <property type="nucleotide sequence ID" value="XM_011127068.1"/>
</dbReference>
<evidence type="ECO:0000256" key="1">
    <source>
        <dbReference type="SAM" id="MobiDB-lite"/>
    </source>
</evidence>
<evidence type="ECO:0000313" key="3">
    <source>
        <dbReference type="Proteomes" id="UP000008784"/>
    </source>
</evidence>
<protein>
    <submittedName>
        <fullName evidence="2">Uncharacterized protein</fullName>
    </submittedName>
</protein>
<gene>
    <name evidence="2" type="ORF">AOL_s00112g38</name>
</gene>
<proteinExistence type="predicted"/>
<sequence>MPVDNIDIEDDVEVEAEVEVVERKFTSDVTVGDKSNARANQTPANANVLRPRVAVSTSIPLDNADNKQRLDNSTGGRYPVA</sequence>
<comment type="caution">
    <text evidence="2">The sequence shown here is derived from an EMBL/GenBank/DDBJ whole genome shotgun (WGS) entry which is preliminary data.</text>
</comment>
<dbReference type="HOGENOM" id="CLU_2573456_0_0_1"/>
<dbReference type="GeneID" id="22896383"/>
<dbReference type="AlphaFoldDB" id="G1XLK8"/>
<dbReference type="Proteomes" id="UP000008784">
    <property type="component" value="Unassembled WGS sequence"/>
</dbReference>
<dbReference type="EMBL" id="ADOT01000198">
    <property type="protein sequence ID" value="EGX45960.1"/>
    <property type="molecule type" value="Genomic_DNA"/>
</dbReference>
<evidence type="ECO:0000313" key="2">
    <source>
        <dbReference type="EMBL" id="EGX45960.1"/>
    </source>
</evidence>
<reference evidence="2 3" key="1">
    <citation type="journal article" date="2011" name="PLoS Pathog.">
        <title>Genomic and proteomic analyses of the fungus Arthrobotrys oligospora provide insights into nematode-trap formation.</title>
        <authorList>
            <person name="Yang J."/>
            <person name="Wang L."/>
            <person name="Ji X."/>
            <person name="Feng Y."/>
            <person name="Li X."/>
            <person name="Zou C."/>
            <person name="Xu J."/>
            <person name="Ren Y."/>
            <person name="Mi Q."/>
            <person name="Wu J."/>
            <person name="Liu S."/>
            <person name="Liu Y."/>
            <person name="Huang X."/>
            <person name="Wang H."/>
            <person name="Niu X."/>
            <person name="Li J."/>
            <person name="Liang L."/>
            <person name="Luo Y."/>
            <person name="Ji K."/>
            <person name="Zhou W."/>
            <person name="Yu Z."/>
            <person name="Li G."/>
            <person name="Liu Y."/>
            <person name="Li L."/>
            <person name="Qiao M."/>
            <person name="Feng L."/>
            <person name="Zhang K.-Q."/>
        </authorList>
    </citation>
    <scope>NUCLEOTIDE SEQUENCE [LARGE SCALE GENOMIC DNA]</scope>
    <source>
        <strain evidence="3">ATCC 24927 / CBS 115.81 / DSM 1491</strain>
    </source>
</reference>
<dbReference type="InParanoid" id="G1XLK8"/>